<dbReference type="Proteomes" id="UP000270678">
    <property type="component" value="Chromosome"/>
</dbReference>
<evidence type="ECO:0000313" key="4">
    <source>
        <dbReference type="EMBL" id="AZS14894.1"/>
    </source>
</evidence>
<evidence type="ECO:0000259" key="3">
    <source>
        <dbReference type="PROSITE" id="PS51186"/>
    </source>
</evidence>
<protein>
    <submittedName>
        <fullName evidence="4">GNAT family N-acetyltransferase</fullName>
    </submittedName>
</protein>
<organism evidence="4 5">
    <name type="scientific">Paenibacillus lutimineralis</name>
    <dbReference type="NCBI Taxonomy" id="2707005"/>
    <lineage>
        <taxon>Bacteria</taxon>
        <taxon>Bacillati</taxon>
        <taxon>Bacillota</taxon>
        <taxon>Bacilli</taxon>
        <taxon>Bacillales</taxon>
        <taxon>Paenibacillaceae</taxon>
        <taxon>Paenibacillus</taxon>
    </lineage>
</organism>
<dbReference type="Gene3D" id="3.40.630.30">
    <property type="match status" value="1"/>
</dbReference>
<feature type="domain" description="N-acetyltransferase" evidence="3">
    <location>
        <begin position="10"/>
        <end position="152"/>
    </location>
</feature>
<dbReference type="GO" id="GO:0016747">
    <property type="term" value="F:acyltransferase activity, transferring groups other than amino-acyl groups"/>
    <property type="evidence" value="ECO:0007669"/>
    <property type="project" value="InterPro"/>
</dbReference>
<evidence type="ECO:0000256" key="1">
    <source>
        <dbReference type="ARBA" id="ARBA00022679"/>
    </source>
</evidence>
<sequence length="152" mass="17265">MSSQVSAPALVIRKGCCDDVHHMLPLMRQLRYPTTFSVLKERLRMLEDNQQHHSLVAEVDGVVRGTIFLKQYQTHDMNRPITQIIAMIVDEDHRSNGIGKRLMSEAESWSKDRGSSQLFLSVAGENSLSAKSFYERMGFTCTGHRRLSKTLA</sequence>
<evidence type="ECO:0000313" key="5">
    <source>
        <dbReference type="Proteomes" id="UP000270678"/>
    </source>
</evidence>
<dbReference type="InterPro" id="IPR050832">
    <property type="entry name" value="Bact_Acetyltransf"/>
</dbReference>
<dbReference type="EMBL" id="CP034346">
    <property type="protein sequence ID" value="AZS14894.1"/>
    <property type="molecule type" value="Genomic_DNA"/>
</dbReference>
<keyword evidence="2" id="KW-0012">Acyltransferase</keyword>
<dbReference type="InterPro" id="IPR000182">
    <property type="entry name" value="GNAT_dom"/>
</dbReference>
<dbReference type="OrthoDB" id="9797826at2"/>
<dbReference type="PROSITE" id="PS51186">
    <property type="entry name" value="GNAT"/>
    <property type="match status" value="1"/>
</dbReference>
<gene>
    <name evidence="4" type="ORF">EI981_10770</name>
</gene>
<evidence type="ECO:0000256" key="2">
    <source>
        <dbReference type="ARBA" id="ARBA00023315"/>
    </source>
</evidence>
<reference evidence="5" key="1">
    <citation type="submission" date="2018-12" db="EMBL/GenBank/DDBJ databases">
        <title>Complete genome sequence of Paenibacillus sp. MBLB1234.</title>
        <authorList>
            <person name="Nam Y.-D."/>
            <person name="Kang J."/>
            <person name="Chung W.-H."/>
            <person name="Park Y.S."/>
        </authorList>
    </citation>
    <scope>NUCLEOTIDE SEQUENCE [LARGE SCALE GENOMIC DNA]</scope>
    <source>
        <strain evidence="5">MBLB1234</strain>
    </source>
</reference>
<keyword evidence="5" id="KW-1185">Reference proteome</keyword>
<name>A0A3S9UX59_9BACL</name>
<dbReference type="InterPro" id="IPR016181">
    <property type="entry name" value="Acyl_CoA_acyltransferase"/>
</dbReference>
<dbReference type="PANTHER" id="PTHR43877">
    <property type="entry name" value="AMINOALKYLPHOSPHONATE N-ACETYLTRANSFERASE-RELATED-RELATED"/>
    <property type="match status" value="1"/>
</dbReference>
<proteinExistence type="predicted"/>
<dbReference type="KEGG" id="plut:EI981_10770"/>
<accession>A0A3S9UX59</accession>
<dbReference type="Pfam" id="PF00583">
    <property type="entry name" value="Acetyltransf_1"/>
    <property type="match status" value="1"/>
</dbReference>
<dbReference type="AlphaFoldDB" id="A0A3S9UX59"/>
<dbReference type="SUPFAM" id="SSF55729">
    <property type="entry name" value="Acyl-CoA N-acyltransferases (Nat)"/>
    <property type="match status" value="1"/>
</dbReference>
<dbReference type="RefSeq" id="WP_126997977.1">
    <property type="nucleotide sequence ID" value="NZ_CP034346.1"/>
</dbReference>
<dbReference type="CDD" id="cd04301">
    <property type="entry name" value="NAT_SF"/>
    <property type="match status" value="1"/>
</dbReference>
<keyword evidence="1 4" id="KW-0808">Transferase</keyword>